<name>G2E7T5_9GAMM</name>
<dbReference type="eggNOG" id="COG1566">
    <property type="taxonomic scope" value="Bacteria"/>
</dbReference>
<evidence type="ECO:0000256" key="2">
    <source>
        <dbReference type="ARBA" id="ARBA00009477"/>
    </source>
</evidence>
<reference evidence="12 13" key="1">
    <citation type="submission" date="2011-06" db="EMBL/GenBank/DDBJ databases">
        <title>The draft genome of Thiorhodococcus drewsii AZ1.</title>
        <authorList>
            <consortium name="US DOE Joint Genome Institute (JGI-PGF)"/>
            <person name="Lucas S."/>
            <person name="Han J."/>
            <person name="Lapidus A."/>
            <person name="Cheng J.-F."/>
            <person name="Goodwin L."/>
            <person name="Pitluck S."/>
            <person name="Peters L."/>
            <person name="Land M.L."/>
            <person name="Hauser L."/>
            <person name="Vogl K."/>
            <person name="Liu Z."/>
            <person name="Imhoff J."/>
            <person name="Thiel V."/>
            <person name="Frigaard N.-U."/>
            <person name="Bryant D.A."/>
            <person name="Woyke T.J."/>
        </authorList>
    </citation>
    <scope>NUCLEOTIDE SEQUENCE [LARGE SCALE GENOMIC DNA]</scope>
    <source>
        <strain evidence="12 13">AZ1</strain>
    </source>
</reference>
<dbReference type="InterPro" id="IPR058633">
    <property type="entry name" value="EmrA/FarA_HH"/>
</dbReference>
<keyword evidence="7 10" id="KW-1133">Transmembrane helix</keyword>
<feature type="transmembrane region" description="Helical" evidence="10">
    <location>
        <begin position="35"/>
        <end position="58"/>
    </location>
</feature>
<dbReference type="Gene3D" id="2.40.30.170">
    <property type="match status" value="1"/>
</dbReference>
<dbReference type="PANTHER" id="PTHR30386:SF19">
    <property type="entry name" value="MULTIDRUG EXPORT PROTEIN EMRA-RELATED"/>
    <property type="match status" value="1"/>
</dbReference>
<evidence type="ECO:0000256" key="9">
    <source>
        <dbReference type="SAM" id="MobiDB-lite"/>
    </source>
</evidence>
<sequence>MASDLSTSPAHPPGAPAPRVPAAPSPPDRARRQRIFSMLLAGSLFAGLGGAYGLYWWMEGRFLVGTEDAYVAGNRIQVTAQVAGTIIAVHTEDTDRVQAGDTLVVLDDTDARVALDQAKAALAERVREVRELFVQSRVQEARVKVREAELKRAEDDLVSRNHLARTGATSQETRRHAENDVAQARESLAAAREDLAAAQVLIDKTSASEHPRVRLAAAQLRAAYLDWRRTRVPAPASGQVAQRSAQVGQRTEPGAPLMSIVPLEDLWVDANFKEAQLSDARIGQPAEMTADLYGGDIHYHGRVVGLSAGTGAAFALLPAQNATGNWIKVVQRVPVRIALDPRELAAHPLRIGLSMRVTLDVHDREGSQLPAVRRNAPVAETSVYDALDRDAQALIDGVIAANLGDSDISPQAEPAPAETAASPIDVQAAPR</sequence>
<feature type="compositionally biased region" description="Low complexity" evidence="9">
    <location>
        <begin position="409"/>
        <end position="423"/>
    </location>
</feature>
<organism evidence="12 13">
    <name type="scientific">Thiorhodococcus drewsii AZ1</name>
    <dbReference type="NCBI Taxonomy" id="765913"/>
    <lineage>
        <taxon>Bacteria</taxon>
        <taxon>Pseudomonadati</taxon>
        <taxon>Pseudomonadota</taxon>
        <taxon>Gammaproteobacteria</taxon>
        <taxon>Chromatiales</taxon>
        <taxon>Chromatiaceae</taxon>
        <taxon>Thiorhodococcus</taxon>
    </lineage>
</organism>
<dbReference type="GO" id="GO:0005886">
    <property type="term" value="C:plasma membrane"/>
    <property type="evidence" value="ECO:0007669"/>
    <property type="project" value="UniProtKB-SubCell"/>
</dbReference>
<dbReference type="STRING" id="765913.ThidrDRAFT_4348"/>
<protein>
    <submittedName>
        <fullName evidence="12">Secretion protein HlyD family protein</fullName>
    </submittedName>
</protein>
<dbReference type="Gene3D" id="2.40.50.100">
    <property type="match status" value="1"/>
</dbReference>
<dbReference type="Gene3D" id="1.10.287.470">
    <property type="entry name" value="Helix hairpin bin"/>
    <property type="match status" value="1"/>
</dbReference>
<keyword evidence="13" id="KW-1185">Reference proteome</keyword>
<feature type="region of interest" description="Disordered" evidence="9">
    <location>
        <begin position="405"/>
        <end position="431"/>
    </location>
</feature>
<comment type="subcellular location">
    <subcellularLocation>
        <location evidence="1">Cell inner membrane</location>
        <topology evidence="1">Single-pass membrane protein</topology>
        <orientation evidence="1">Periplasmic side</orientation>
    </subcellularLocation>
</comment>
<dbReference type="EMBL" id="AFWT01000056">
    <property type="protein sequence ID" value="EGV27846.1"/>
    <property type="molecule type" value="Genomic_DNA"/>
</dbReference>
<evidence type="ECO:0000256" key="1">
    <source>
        <dbReference type="ARBA" id="ARBA00004383"/>
    </source>
</evidence>
<dbReference type="PATRIC" id="fig|765913.3.peg.4422"/>
<feature type="compositionally biased region" description="Pro residues" evidence="9">
    <location>
        <begin position="10"/>
        <end position="27"/>
    </location>
</feature>
<dbReference type="RefSeq" id="WP_007043061.1">
    <property type="nucleotide sequence ID" value="NZ_AFWT01000056.1"/>
</dbReference>
<dbReference type="AlphaFoldDB" id="G2E7T5"/>
<dbReference type="Pfam" id="PF25885">
    <property type="entry name" value="HH_EMRA"/>
    <property type="match status" value="1"/>
</dbReference>
<keyword evidence="5" id="KW-0997">Cell inner membrane</keyword>
<dbReference type="GO" id="GO:0015721">
    <property type="term" value="P:bile acid and bile salt transport"/>
    <property type="evidence" value="ECO:0007669"/>
    <property type="project" value="UniProtKB-ARBA"/>
</dbReference>
<evidence type="ECO:0000256" key="3">
    <source>
        <dbReference type="ARBA" id="ARBA00022448"/>
    </source>
</evidence>
<evidence type="ECO:0000313" key="13">
    <source>
        <dbReference type="Proteomes" id="UP000004200"/>
    </source>
</evidence>
<proteinExistence type="inferred from homology"/>
<feature type="region of interest" description="Disordered" evidence="9">
    <location>
        <begin position="1"/>
        <end position="28"/>
    </location>
</feature>
<evidence type="ECO:0000256" key="4">
    <source>
        <dbReference type="ARBA" id="ARBA00022475"/>
    </source>
</evidence>
<evidence type="ECO:0000256" key="7">
    <source>
        <dbReference type="ARBA" id="ARBA00022989"/>
    </source>
</evidence>
<gene>
    <name evidence="12" type="ORF">ThidrDRAFT_4348</name>
</gene>
<evidence type="ECO:0000256" key="5">
    <source>
        <dbReference type="ARBA" id="ARBA00022519"/>
    </source>
</evidence>
<keyword evidence="4" id="KW-1003">Cell membrane</keyword>
<feature type="domain" description="Multidrug export protein EmrA/FarA alpha-helical hairpin" evidence="11">
    <location>
        <begin position="109"/>
        <end position="230"/>
    </location>
</feature>
<keyword evidence="8 10" id="KW-0472">Membrane</keyword>
<dbReference type="PANTHER" id="PTHR30386">
    <property type="entry name" value="MEMBRANE FUSION SUBUNIT OF EMRAB-TOLC MULTIDRUG EFFLUX PUMP"/>
    <property type="match status" value="1"/>
</dbReference>
<comment type="similarity">
    <text evidence="2">Belongs to the membrane fusion protein (MFP) (TC 8.A.1) family.</text>
</comment>
<evidence type="ECO:0000256" key="10">
    <source>
        <dbReference type="SAM" id="Phobius"/>
    </source>
</evidence>
<dbReference type="Proteomes" id="UP000004200">
    <property type="component" value="Unassembled WGS sequence"/>
</dbReference>
<evidence type="ECO:0000259" key="11">
    <source>
        <dbReference type="Pfam" id="PF25885"/>
    </source>
</evidence>
<keyword evidence="3" id="KW-0813">Transport</keyword>
<dbReference type="SUPFAM" id="SSF111369">
    <property type="entry name" value="HlyD-like secretion proteins"/>
    <property type="match status" value="2"/>
</dbReference>
<dbReference type="GO" id="GO:0046677">
    <property type="term" value="P:response to antibiotic"/>
    <property type="evidence" value="ECO:0007669"/>
    <property type="project" value="UniProtKB-ARBA"/>
</dbReference>
<accession>G2E7T5</accession>
<feature type="region of interest" description="Disordered" evidence="9">
    <location>
        <begin position="162"/>
        <end position="181"/>
    </location>
</feature>
<evidence type="ECO:0000256" key="6">
    <source>
        <dbReference type="ARBA" id="ARBA00022692"/>
    </source>
</evidence>
<dbReference type="FunFam" id="2.40.30.170:FF:000003">
    <property type="entry name" value="Multidrug resistance protein A"/>
    <property type="match status" value="1"/>
</dbReference>
<evidence type="ECO:0000256" key="8">
    <source>
        <dbReference type="ARBA" id="ARBA00023136"/>
    </source>
</evidence>
<keyword evidence="6 10" id="KW-0812">Transmembrane</keyword>
<evidence type="ECO:0000313" key="12">
    <source>
        <dbReference type="EMBL" id="EGV27846.1"/>
    </source>
</evidence>
<dbReference type="InterPro" id="IPR050739">
    <property type="entry name" value="MFP"/>
</dbReference>
<comment type="caution">
    <text evidence="12">The sequence shown here is derived from an EMBL/GenBank/DDBJ whole genome shotgun (WGS) entry which is preliminary data.</text>
</comment>
<dbReference type="GO" id="GO:1990961">
    <property type="term" value="P:xenobiotic detoxification by transmembrane export across the plasma membrane"/>
    <property type="evidence" value="ECO:0007669"/>
    <property type="project" value="UniProtKB-ARBA"/>
</dbReference>
<dbReference type="OrthoDB" id="9811754at2"/>